<evidence type="ECO:0000256" key="2">
    <source>
        <dbReference type="SAM" id="MobiDB-lite"/>
    </source>
</evidence>
<dbReference type="OrthoDB" id="9010513at2759"/>
<dbReference type="PANTHER" id="PTHR14392:SF3">
    <property type="entry name" value="PROTEIN NIBAN 1"/>
    <property type="match status" value="1"/>
</dbReference>
<evidence type="ECO:0000259" key="3">
    <source>
        <dbReference type="Pfam" id="PF26086"/>
    </source>
</evidence>
<feature type="region of interest" description="Disordered" evidence="2">
    <location>
        <begin position="833"/>
        <end position="927"/>
    </location>
</feature>
<feature type="region of interest" description="Disordered" evidence="2">
    <location>
        <begin position="581"/>
        <end position="619"/>
    </location>
</feature>
<dbReference type="Pfam" id="PF26089">
    <property type="entry name" value="PH_Niban2"/>
    <property type="match status" value="1"/>
</dbReference>
<sequence length="1026" mass="114967">MGGSGSSLLDESKCTYIRGKTEAVIKNFSPHYKRQYAVAFCKDIQNELEQNRDLQSQFLKTKPPAESSMVLYEGESLHFVEDLKKWKDRYIVIKNNYAVECFESKEAYQKGLGSKSCILPVGGKVLTTEEEYNAISDKHFPDPNGSSEKENSPAFVLLPKEFPVYLWQPFLRHNYFCFLDPVAQKQFSTVLNDCIRHLNHDFFKQYSFEAEAFLEAVQFFRQEKGHYGSWEMITGNEIQILSNLVMEELLPSLQSMLLPKLKGKRNDRKRAWFGIIEETYNLVQEQVSDGLHALKEECKEVTVGLEGTIRSNMDQIVTSKNFLAGKIKGTVSEPIQKCCGENIQPFLPSILEELMGPVSSGFSEVHLLFEKEVNGISQSFQATSDTTKLKENVNCLMSLPYNSVKMEPCYLKVNLLQEQLQDLKSRFRFHDIDLIIQKTQNLMQELLENAVYTFEQLLGLSHPRDTAKMVTAIEKVKLRVLKQYDYDSSTVRKKIFQDALVQISLPTMQRTLASTCKPMLQEYEQYIFAEHTNVIQVENVYEEILLQTLLDETLKVIREAAHLKKHNLYEEMNLPFESVSSLSDLKTPSGSTQASPARKPPTNGTVVPDADSQSNDVFTPEKISQEECHETRKMVDYNAETSTAASSIFATTVEKEIISDHSDNQEPPSVTYSNAEEQGAPQLPDVVTTSFGGSTMVETKVPVEEEKSSVPGGVDEIRNLLTFTVELPLNVSLESKENVLRESVISKPQECLEEREKDSKMNMVECGMWETQGLSKVPFASSVEGNGVNPVKISKEESCITFMDSSEVPEELGVCQASKTELETKTSMWYTDVESGSTDEQSQANLPSEPRQSGQTEGIPPVHNALMDQISQVQQSAESRELDQEKEEPSSLPSVPMDDSSQVEKSADGDFQEAESSPLESAPVDMDAPAYSSGAVITEESILNIADLSVEPTALSVSPEAKKSECKNLETLLKTDNEALTLGEGYDPKPACSMSFECSDSASTTESATDRWENAEAMYPMSQSEK</sequence>
<feature type="domain" description="Niban 1/2/3" evidence="3">
    <location>
        <begin position="337"/>
        <end position="506"/>
    </location>
</feature>
<dbReference type="InterPro" id="IPR026088">
    <property type="entry name" value="Niban-like"/>
</dbReference>
<gene>
    <name evidence="5" type="primary">NIBAN1</name>
</gene>
<organism evidence="4 5">
    <name type="scientific">Pogona vitticeps</name>
    <name type="common">central bearded dragon</name>
    <dbReference type="NCBI Taxonomy" id="103695"/>
    <lineage>
        <taxon>Eukaryota</taxon>
        <taxon>Metazoa</taxon>
        <taxon>Chordata</taxon>
        <taxon>Craniata</taxon>
        <taxon>Vertebrata</taxon>
        <taxon>Euteleostomi</taxon>
        <taxon>Lepidosauria</taxon>
        <taxon>Squamata</taxon>
        <taxon>Bifurcata</taxon>
        <taxon>Unidentata</taxon>
        <taxon>Episquamata</taxon>
        <taxon>Toxicofera</taxon>
        <taxon>Iguania</taxon>
        <taxon>Acrodonta</taxon>
        <taxon>Agamidae</taxon>
        <taxon>Amphibolurinae</taxon>
        <taxon>Pogona</taxon>
    </lineage>
</organism>
<dbReference type="KEGG" id="pvt:110079774"/>
<evidence type="ECO:0000256" key="1">
    <source>
        <dbReference type="ARBA" id="ARBA00010251"/>
    </source>
</evidence>
<comment type="similarity">
    <text evidence="1">Belongs to the Niban family.</text>
</comment>
<evidence type="ECO:0000313" key="4">
    <source>
        <dbReference type="Proteomes" id="UP001652642"/>
    </source>
</evidence>
<accession>A0A6J0TQE8</accession>
<dbReference type="Pfam" id="PF26086">
    <property type="entry name" value="Niban2"/>
    <property type="match status" value="1"/>
</dbReference>
<proteinExistence type="inferred from homology"/>
<protein>
    <submittedName>
        <fullName evidence="5">Protein Niban 1</fullName>
    </submittedName>
</protein>
<feature type="region of interest" description="Disordered" evidence="2">
    <location>
        <begin position="660"/>
        <end position="680"/>
    </location>
</feature>
<evidence type="ECO:0000313" key="5">
    <source>
        <dbReference type="RefSeq" id="XP_020650766.2"/>
    </source>
</evidence>
<dbReference type="CDD" id="cd23949">
    <property type="entry name" value="Niban-like"/>
    <property type="match status" value="1"/>
</dbReference>
<dbReference type="AlphaFoldDB" id="A0A6J0TQE8"/>
<dbReference type="RefSeq" id="XP_020650766.2">
    <property type="nucleotide sequence ID" value="XM_020795107.2"/>
</dbReference>
<dbReference type="CTD" id="116496"/>
<feature type="compositionally biased region" description="Polar residues" evidence="2">
    <location>
        <begin position="581"/>
        <end position="595"/>
    </location>
</feature>
<keyword evidence="4" id="KW-1185">Reference proteome</keyword>
<reference evidence="5" key="1">
    <citation type="submission" date="2025-08" db="UniProtKB">
        <authorList>
            <consortium name="RefSeq"/>
        </authorList>
    </citation>
    <scope>IDENTIFICATION</scope>
</reference>
<name>A0A6J0TQE8_9SAUR</name>
<feature type="region of interest" description="Disordered" evidence="2">
    <location>
        <begin position="1002"/>
        <end position="1026"/>
    </location>
</feature>
<dbReference type="PANTHER" id="PTHR14392">
    <property type="entry name" value="NIBAN FAMILY MEMBER"/>
    <property type="match status" value="1"/>
</dbReference>
<feature type="compositionally biased region" description="Basic and acidic residues" evidence="2">
    <location>
        <begin position="878"/>
        <end position="889"/>
    </location>
</feature>
<feature type="compositionally biased region" description="Polar residues" evidence="2">
    <location>
        <begin position="833"/>
        <end position="856"/>
    </location>
</feature>
<dbReference type="Proteomes" id="UP001652642">
    <property type="component" value="Chromosome 4"/>
</dbReference>
<dbReference type="InParanoid" id="A0A6J0TQE8"/>
<feature type="compositionally biased region" description="Polar residues" evidence="2">
    <location>
        <begin position="665"/>
        <end position="676"/>
    </location>
</feature>
<dbReference type="GeneID" id="110079774"/>
<dbReference type="InterPro" id="IPR059060">
    <property type="entry name" value="Niban_1/2/3_dom"/>
</dbReference>